<accession>A0AAJ0FPZ3</accession>
<evidence type="ECO:0000256" key="5">
    <source>
        <dbReference type="ARBA" id="ARBA00022554"/>
    </source>
</evidence>
<evidence type="ECO:0000256" key="11">
    <source>
        <dbReference type="ARBA" id="ARBA00022989"/>
    </source>
</evidence>
<dbReference type="CDD" id="cd03875">
    <property type="entry name" value="M28_Fxna_like"/>
    <property type="match status" value="1"/>
</dbReference>
<protein>
    <recommendedName>
        <fullName evidence="15">Peptide hydrolase</fullName>
        <ecNumber evidence="15">3.4.-.-</ecNumber>
    </recommendedName>
</protein>
<feature type="region of interest" description="Disordered" evidence="16">
    <location>
        <begin position="595"/>
        <end position="640"/>
    </location>
</feature>
<evidence type="ECO:0000256" key="12">
    <source>
        <dbReference type="ARBA" id="ARBA00023049"/>
    </source>
</evidence>
<sequence>MLNPISFRPGPVVFWTTLVYLALLIPLVIINESVPSPPGEIPAAGLNLTEAWLDLTTLTQGYHPYNSRKNEEVRDWLLLRIQEILDQNGVSWASDLSGEPLSYGVTVFNDMASNYSGAMSSGQLGSKAPNGSSGEPAAYFEGTNILVYIRGTDDDEGRWWESGNGAGEGAHSKGVTLVNAHYDSVSTGYGATDNGVGVVSVLQIIKYFTTPGHQPKKGIVALLNNGEEDFLYGARAFGQSPLLPFVHTFLNLEGAGAGGRAILFRTSDQEVTAAYAKTNNPFGNVIGSDSFSLGFIRSQTDYVVLNGIFGQRGLDLAFFKPRARYHTNQDDARHTSQASLWHMLSAAIHTMVNLSGDTGNTFVGPRRDGDRGKVQNGRPSDGVWFDLFGKGFVLFNLRGMFAWSLTILIVTPLALVLLTYFLVKADKYYFFTTKVKTDDNPDSEPVSAGGLRGFFRFPLALIFAVALTLGAAFLLRKINPLIIYSSQYSVWAMMISLFYFAFWLIMRGASFVRPSALHRGYAHIWLFLIGWAILVAVTVFEDRFKISSGYFFVFLQSAVFLSTTITLAELFALPKRTTWAQQVRDDRDARESLLSGHRPDDLMAPTPGEIPSPVDRDGEDDEEPEAANETTPLVGGGRGENLRTTFATTYRRSISAIADVAHPTDDSDQKPYEGEQSWSGSLPSWTWMLQFLIVGPFIIILAAQIGLTFTDAVNQTGTDGSNTLLPYLVIALSTILLLLPITPFIHRVPHHLPVFLLAVFTGTLIYNLAAFPFSANNRVKISFQQTIDLDTGETTNHFNGVEEYVRLIIPELPSSAGREVSCGPSTKQGIAQCSYDGSAVPPNLDKSLPDGIPPQKRYADLVSINVTRGDGNKAHFQIDAVDTKACFLHFKRPVSAFNVVGGSGWDDRFGPFPNQGVGQLKLWRRDPKRRWEVDVSWPDEDDSAAASGSDLVEDGAQEDSVWSDGELRARTSGLEGFVSCQWSDANVQGVIPALDEALQYSPAWAGITKYAEGLVEGKKRFMI</sequence>
<dbReference type="InterPro" id="IPR048024">
    <property type="entry name" value="Fxna-like_M28_dom"/>
</dbReference>
<keyword evidence="12" id="KW-0482">Metalloprotease</keyword>
<evidence type="ECO:0000256" key="2">
    <source>
        <dbReference type="ARBA" id="ARBA00003273"/>
    </source>
</evidence>
<feature type="transmembrane region" description="Helical" evidence="17">
    <location>
        <begin position="552"/>
        <end position="573"/>
    </location>
</feature>
<comment type="subcellular location">
    <subcellularLocation>
        <location evidence="3">Vacuole membrane</location>
        <topology evidence="3">Multi-pass membrane protein</topology>
    </subcellularLocation>
</comment>
<dbReference type="Gene3D" id="3.40.630.10">
    <property type="entry name" value="Zn peptidases"/>
    <property type="match status" value="1"/>
</dbReference>
<keyword evidence="6 15" id="KW-0645">Protease</keyword>
<feature type="transmembrane region" description="Helical" evidence="17">
    <location>
        <begin position="687"/>
        <end position="712"/>
    </location>
</feature>
<evidence type="ECO:0000256" key="16">
    <source>
        <dbReference type="SAM" id="MobiDB-lite"/>
    </source>
</evidence>
<feature type="region of interest" description="Disordered" evidence="16">
    <location>
        <begin position="934"/>
        <end position="957"/>
    </location>
</feature>
<comment type="cofactor">
    <cofactor evidence="1">
        <name>Zn(2+)</name>
        <dbReference type="ChEBI" id="CHEBI:29105"/>
    </cofactor>
</comment>
<proteinExistence type="inferred from homology"/>
<comment type="similarity">
    <text evidence="4 15">Belongs to the peptidase M28 family.</text>
</comment>
<evidence type="ECO:0000259" key="20">
    <source>
        <dbReference type="Pfam" id="PF22251"/>
    </source>
</evidence>
<evidence type="ECO:0000256" key="15">
    <source>
        <dbReference type="RuleBase" id="RU361240"/>
    </source>
</evidence>
<evidence type="ECO:0000259" key="19">
    <source>
        <dbReference type="Pfam" id="PF22250"/>
    </source>
</evidence>
<dbReference type="GO" id="GO:0008235">
    <property type="term" value="F:metalloexopeptidase activity"/>
    <property type="evidence" value="ECO:0007669"/>
    <property type="project" value="InterPro"/>
</dbReference>
<feature type="transmembrane region" description="Helical" evidence="17">
    <location>
        <begin position="454"/>
        <end position="476"/>
    </location>
</feature>
<feature type="compositionally biased region" description="Acidic residues" evidence="16">
    <location>
        <begin position="617"/>
        <end position="626"/>
    </location>
</feature>
<dbReference type="AlphaFoldDB" id="A0AAJ0FPZ3"/>
<evidence type="ECO:0000259" key="18">
    <source>
        <dbReference type="Pfam" id="PF04389"/>
    </source>
</evidence>
<dbReference type="Pfam" id="PF22250">
    <property type="entry name" value="PFF1_C"/>
    <property type="match status" value="1"/>
</dbReference>
<keyword evidence="13 17" id="KW-0472">Membrane</keyword>
<dbReference type="FunFam" id="3.40.630.10:FF:000057">
    <property type="entry name" value="Vacuolar membrane protease"/>
    <property type="match status" value="1"/>
</dbReference>
<keyword evidence="11 17" id="KW-1133">Transmembrane helix</keyword>
<dbReference type="SUPFAM" id="SSF53187">
    <property type="entry name" value="Zn-dependent exopeptidases"/>
    <property type="match status" value="1"/>
</dbReference>
<dbReference type="InterPro" id="IPR053975">
    <property type="entry name" value="PFF1_C"/>
</dbReference>
<dbReference type="InterPro" id="IPR045175">
    <property type="entry name" value="M28_fam"/>
</dbReference>
<name>A0AAJ0FPZ3_9PEZI</name>
<gene>
    <name evidence="21" type="ORF">QBC33DRAFT_445572</name>
</gene>
<organism evidence="21 22">
    <name type="scientific">Phialemonium atrogriseum</name>
    <dbReference type="NCBI Taxonomy" id="1093897"/>
    <lineage>
        <taxon>Eukaryota</taxon>
        <taxon>Fungi</taxon>
        <taxon>Dikarya</taxon>
        <taxon>Ascomycota</taxon>
        <taxon>Pezizomycotina</taxon>
        <taxon>Sordariomycetes</taxon>
        <taxon>Sordariomycetidae</taxon>
        <taxon>Cephalothecales</taxon>
        <taxon>Cephalothecaceae</taxon>
        <taxon>Phialemonium</taxon>
    </lineage>
</organism>
<keyword evidence="10 15" id="KW-0862">Zinc</keyword>
<dbReference type="EMBL" id="MU839000">
    <property type="protein sequence ID" value="KAK1770684.1"/>
    <property type="molecule type" value="Genomic_DNA"/>
</dbReference>
<feature type="transmembrane region" description="Helical" evidence="17">
    <location>
        <begin position="752"/>
        <end position="773"/>
    </location>
</feature>
<keyword evidence="22" id="KW-1185">Reference proteome</keyword>
<dbReference type="GO" id="GO:0005774">
    <property type="term" value="C:vacuolar membrane"/>
    <property type="evidence" value="ECO:0007669"/>
    <property type="project" value="UniProtKB-SubCell"/>
</dbReference>
<feature type="transmembrane region" description="Helical" evidence="17">
    <location>
        <begin position="12"/>
        <end position="30"/>
    </location>
</feature>
<evidence type="ECO:0000256" key="7">
    <source>
        <dbReference type="ARBA" id="ARBA00022692"/>
    </source>
</evidence>
<keyword evidence="8 15" id="KW-0479">Metal-binding</keyword>
<feature type="transmembrane region" description="Helical" evidence="17">
    <location>
        <begin position="488"/>
        <end position="509"/>
    </location>
</feature>
<feature type="domain" description="Vacuolar membrane protease C-terminal" evidence="19">
    <location>
        <begin position="780"/>
        <end position="1016"/>
    </location>
</feature>
<feature type="transmembrane region" description="Helical" evidence="17">
    <location>
        <begin position="724"/>
        <end position="746"/>
    </location>
</feature>
<dbReference type="GO" id="GO:0046872">
    <property type="term" value="F:metal ion binding"/>
    <property type="evidence" value="ECO:0007669"/>
    <property type="project" value="UniProtKB-KW"/>
</dbReference>
<keyword evidence="7 17" id="KW-0812">Transmembrane</keyword>
<evidence type="ECO:0000313" key="22">
    <source>
        <dbReference type="Proteomes" id="UP001244011"/>
    </source>
</evidence>
<keyword evidence="14" id="KW-0325">Glycoprotein</keyword>
<dbReference type="GeneID" id="85307523"/>
<feature type="domain" description="Peptidase M28" evidence="18">
    <location>
        <begin position="171"/>
        <end position="350"/>
    </location>
</feature>
<evidence type="ECO:0000256" key="3">
    <source>
        <dbReference type="ARBA" id="ARBA00004128"/>
    </source>
</evidence>
<evidence type="ECO:0000256" key="14">
    <source>
        <dbReference type="ARBA" id="ARBA00023180"/>
    </source>
</evidence>
<evidence type="ECO:0000256" key="8">
    <source>
        <dbReference type="ARBA" id="ARBA00022723"/>
    </source>
</evidence>
<evidence type="ECO:0000313" key="21">
    <source>
        <dbReference type="EMBL" id="KAK1770684.1"/>
    </source>
</evidence>
<evidence type="ECO:0000256" key="13">
    <source>
        <dbReference type="ARBA" id="ARBA00023136"/>
    </source>
</evidence>
<dbReference type="InterPro" id="IPR007484">
    <property type="entry name" value="Peptidase_M28"/>
</dbReference>
<evidence type="ECO:0000256" key="9">
    <source>
        <dbReference type="ARBA" id="ARBA00022801"/>
    </source>
</evidence>
<feature type="domain" description="Vacuolar membrane protease transmembrane" evidence="20">
    <location>
        <begin position="455"/>
        <end position="751"/>
    </location>
</feature>
<reference evidence="21" key="1">
    <citation type="submission" date="2023-06" db="EMBL/GenBank/DDBJ databases">
        <title>Genome-scale phylogeny and comparative genomics of the fungal order Sordariales.</title>
        <authorList>
            <consortium name="Lawrence Berkeley National Laboratory"/>
            <person name="Hensen N."/>
            <person name="Bonometti L."/>
            <person name="Westerberg I."/>
            <person name="Brannstrom I.O."/>
            <person name="Guillou S."/>
            <person name="Cros-Aarteil S."/>
            <person name="Calhoun S."/>
            <person name="Haridas S."/>
            <person name="Kuo A."/>
            <person name="Mondo S."/>
            <person name="Pangilinan J."/>
            <person name="Riley R."/>
            <person name="Labutti K."/>
            <person name="Andreopoulos B."/>
            <person name="Lipzen A."/>
            <person name="Chen C."/>
            <person name="Yanf M."/>
            <person name="Daum C."/>
            <person name="Ng V."/>
            <person name="Clum A."/>
            <person name="Steindorff A."/>
            <person name="Ohm R."/>
            <person name="Martin F."/>
            <person name="Silar P."/>
            <person name="Natvig D."/>
            <person name="Lalanne C."/>
            <person name="Gautier V."/>
            <person name="Ament-Velasquez S.L."/>
            <person name="Kruys A."/>
            <person name="Hutchinson M.I."/>
            <person name="Powell A.J."/>
            <person name="Barry K."/>
            <person name="Miller A.N."/>
            <person name="Grigoriev I.V."/>
            <person name="Debuchy R."/>
            <person name="Gladieux P."/>
            <person name="Thoren M.H."/>
            <person name="Johannesson H."/>
        </authorList>
    </citation>
    <scope>NUCLEOTIDE SEQUENCE</scope>
    <source>
        <strain evidence="21">8032-3</strain>
    </source>
</reference>
<feature type="transmembrane region" description="Helical" evidence="17">
    <location>
        <begin position="400"/>
        <end position="423"/>
    </location>
</feature>
<dbReference type="Pfam" id="PF22251">
    <property type="entry name" value="PFF1_TM"/>
    <property type="match status" value="1"/>
</dbReference>
<evidence type="ECO:0000256" key="10">
    <source>
        <dbReference type="ARBA" id="ARBA00022833"/>
    </source>
</evidence>
<dbReference type="InterPro" id="IPR053976">
    <property type="entry name" value="PFF1_TM"/>
</dbReference>
<feature type="transmembrane region" description="Helical" evidence="17">
    <location>
        <begin position="521"/>
        <end position="540"/>
    </location>
</feature>
<comment type="function">
    <text evidence="2">May be involved in vacuolar sorting and osmoregulation.</text>
</comment>
<evidence type="ECO:0000256" key="6">
    <source>
        <dbReference type="ARBA" id="ARBA00022670"/>
    </source>
</evidence>
<dbReference type="RefSeq" id="XP_060286897.1">
    <property type="nucleotide sequence ID" value="XM_060424336.1"/>
</dbReference>
<dbReference type="EC" id="3.4.-.-" evidence="15"/>
<evidence type="ECO:0000256" key="1">
    <source>
        <dbReference type="ARBA" id="ARBA00001947"/>
    </source>
</evidence>
<dbReference type="GO" id="GO:0006508">
    <property type="term" value="P:proteolysis"/>
    <property type="evidence" value="ECO:0007669"/>
    <property type="project" value="UniProtKB-KW"/>
</dbReference>
<keyword evidence="5" id="KW-0926">Vacuole</keyword>
<evidence type="ECO:0000256" key="4">
    <source>
        <dbReference type="ARBA" id="ARBA00010918"/>
    </source>
</evidence>
<dbReference type="PANTHER" id="PTHR12147:SF58">
    <property type="entry name" value="VACUOLAR MEMBRANE PROTEASE"/>
    <property type="match status" value="1"/>
</dbReference>
<dbReference type="Proteomes" id="UP001244011">
    <property type="component" value="Unassembled WGS sequence"/>
</dbReference>
<dbReference type="Pfam" id="PF04389">
    <property type="entry name" value="Peptidase_M28"/>
    <property type="match status" value="1"/>
</dbReference>
<dbReference type="PANTHER" id="PTHR12147">
    <property type="entry name" value="METALLOPEPTIDASE M28 FAMILY MEMBER"/>
    <property type="match status" value="1"/>
</dbReference>
<comment type="caution">
    <text evidence="21">The sequence shown here is derived from an EMBL/GenBank/DDBJ whole genome shotgun (WGS) entry which is preliminary data.</text>
</comment>
<evidence type="ECO:0000256" key="17">
    <source>
        <dbReference type="SAM" id="Phobius"/>
    </source>
</evidence>
<keyword evidence="9 15" id="KW-0378">Hydrolase</keyword>